<gene>
    <name evidence="6" type="ORF">SCFA_760009</name>
</gene>
<dbReference type="PANTHER" id="PTHR30448:SF0">
    <property type="entry name" value="RNASE ADAPTER PROTEIN RAPZ"/>
    <property type="match status" value="1"/>
</dbReference>
<dbReference type="InterPro" id="IPR027417">
    <property type="entry name" value="P-loop_NTPase"/>
</dbReference>
<name>A0A485M677_9ZZZZ</name>
<reference evidence="6" key="1">
    <citation type="submission" date="2019-03" db="EMBL/GenBank/DDBJ databases">
        <authorList>
            <person name="Hao L."/>
        </authorList>
    </citation>
    <scope>NUCLEOTIDE SEQUENCE</scope>
</reference>
<dbReference type="Pfam" id="PF03668">
    <property type="entry name" value="RapZ-like_N"/>
    <property type="match status" value="1"/>
</dbReference>
<keyword evidence="1" id="KW-0547">Nucleotide-binding</keyword>
<proteinExistence type="inferred from homology"/>
<protein>
    <submittedName>
        <fullName evidence="6">Nucleotide-binding protein Gbem_0872</fullName>
    </submittedName>
</protein>
<keyword evidence="2" id="KW-0067">ATP-binding</keyword>
<dbReference type="InterPro" id="IPR053931">
    <property type="entry name" value="RapZ_C"/>
</dbReference>
<evidence type="ECO:0000259" key="5">
    <source>
        <dbReference type="Pfam" id="PF22740"/>
    </source>
</evidence>
<dbReference type="GO" id="GO:0005524">
    <property type="term" value="F:ATP binding"/>
    <property type="evidence" value="ECO:0007669"/>
    <property type="project" value="UniProtKB-KW"/>
</dbReference>
<feature type="domain" description="RapZ-like N-terminal" evidence="4">
    <location>
        <begin position="6"/>
        <end position="162"/>
    </location>
</feature>
<accession>A0A485M677</accession>
<dbReference type="Gene3D" id="3.40.50.300">
    <property type="entry name" value="P-loop containing nucleotide triphosphate hydrolases"/>
    <property type="match status" value="1"/>
</dbReference>
<dbReference type="NCBIfam" id="NF003828">
    <property type="entry name" value="PRK05416.1"/>
    <property type="match status" value="1"/>
</dbReference>
<evidence type="ECO:0000313" key="6">
    <source>
        <dbReference type="EMBL" id="VFU18087.1"/>
    </source>
</evidence>
<dbReference type="SUPFAM" id="SSF52540">
    <property type="entry name" value="P-loop containing nucleoside triphosphate hydrolases"/>
    <property type="match status" value="1"/>
</dbReference>
<evidence type="ECO:0000259" key="4">
    <source>
        <dbReference type="Pfam" id="PF03668"/>
    </source>
</evidence>
<dbReference type="InterPro" id="IPR005337">
    <property type="entry name" value="RapZ-like"/>
</dbReference>
<dbReference type="PIRSF" id="PIRSF005052">
    <property type="entry name" value="P-loopkin"/>
    <property type="match status" value="1"/>
</dbReference>
<dbReference type="InterPro" id="IPR053930">
    <property type="entry name" value="RapZ-like_N"/>
</dbReference>
<dbReference type="EMBL" id="CAADRM010000143">
    <property type="protein sequence ID" value="VFU18087.1"/>
    <property type="molecule type" value="Genomic_DNA"/>
</dbReference>
<evidence type="ECO:0000256" key="2">
    <source>
        <dbReference type="ARBA" id="ARBA00022840"/>
    </source>
</evidence>
<evidence type="ECO:0000256" key="3">
    <source>
        <dbReference type="ARBA" id="ARBA00023134"/>
    </source>
</evidence>
<dbReference type="Pfam" id="PF22740">
    <property type="entry name" value="PapZ_C"/>
    <property type="match status" value="1"/>
</dbReference>
<dbReference type="AlphaFoldDB" id="A0A485M677"/>
<organism evidence="6">
    <name type="scientific">anaerobic digester metagenome</name>
    <dbReference type="NCBI Taxonomy" id="1263854"/>
    <lineage>
        <taxon>unclassified sequences</taxon>
        <taxon>metagenomes</taxon>
        <taxon>ecological metagenomes</taxon>
    </lineage>
</organism>
<feature type="domain" description="RapZ C-terminal" evidence="5">
    <location>
        <begin position="170"/>
        <end position="288"/>
    </location>
</feature>
<keyword evidence="3" id="KW-0342">GTP-binding</keyword>
<dbReference type="HAMAP" id="MF_00636">
    <property type="entry name" value="RapZ_like"/>
    <property type="match status" value="1"/>
</dbReference>
<sequence length="293" mass="33308">MDRSFIVIVTGLSGSGKSTALKAIEDEGFFCMDNIPVDLIMKFIEVYDSATFDIPKVCIGLDVRAGAGAFTGKAPWMISLLRSMVSDVHVIYLEASKEHLLNRFKETRRRHPLSEVYPNLMDALDAEMKIMEPVRDMADYIISTSEMNVHELQAKIKSIISAKDKTRDMYIEIRSFGFKRGIPMDADIVMDVRFLPNPYFEEALKNKTGSDREVREYLEQHESYREFITRFKDLIRSILPLYKKEGRSYLNIAVGCTGGRHRSVAVAEEVMKLIEEAGYHGKLVHRDIGSGGH</sequence>
<evidence type="ECO:0000256" key="1">
    <source>
        <dbReference type="ARBA" id="ARBA00022741"/>
    </source>
</evidence>
<dbReference type="PANTHER" id="PTHR30448">
    <property type="entry name" value="RNASE ADAPTER PROTEIN RAPZ"/>
    <property type="match status" value="1"/>
</dbReference>
<dbReference type="GO" id="GO:0005525">
    <property type="term" value="F:GTP binding"/>
    <property type="evidence" value="ECO:0007669"/>
    <property type="project" value="UniProtKB-KW"/>
</dbReference>